<gene>
    <name evidence="2" type="ORF">J437_LFUL000421</name>
</gene>
<reference evidence="2" key="1">
    <citation type="submission" date="2013-04" db="EMBL/GenBank/DDBJ databases">
        <authorList>
            <person name="Qu J."/>
            <person name="Murali S.C."/>
            <person name="Bandaranaike D."/>
            <person name="Bellair M."/>
            <person name="Blankenburg K."/>
            <person name="Chao H."/>
            <person name="Dinh H."/>
            <person name="Doddapaneni H."/>
            <person name="Downs B."/>
            <person name="Dugan-Rocha S."/>
            <person name="Elkadiri S."/>
            <person name="Gnanaolivu R.D."/>
            <person name="Hernandez B."/>
            <person name="Javaid M."/>
            <person name="Jayaseelan J.C."/>
            <person name="Lee S."/>
            <person name="Li M."/>
            <person name="Ming W."/>
            <person name="Munidasa M."/>
            <person name="Muniz J."/>
            <person name="Nguyen L."/>
            <person name="Ongeri F."/>
            <person name="Osuji N."/>
            <person name="Pu L.-L."/>
            <person name="Puazo M."/>
            <person name="Qu C."/>
            <person name="Quiroz J."/>
            <person name="Raj R."/>
            <person name="Weissenberger G."/>
            <person name="Xin Y."/>
            <person name="Zou X."/>
            <person name="Han Y."/>
            <person name="Richards S."/>
            <person name="Worley K."/>
            <person name="Muzny D."/>
            <person name="Gibbs R."/>
        </authorList>
    </citation>
    <scope>NUCLEOTIDE SEQUENCE</scope>
    <source>
        <strain evidence="2">Sampled in the wild</strain>
    </source>
</reference>
<accession>A0A8K0K498</accession>
<keyword evidence="3" id="KW-1185">Reference proteome</keyword>
<evidence type="ECO:0000313" key="2">
    <source>
        <dbReference type="EMBL" id="KAG8227412.1"/>
    </source>
</evidence>
<comment type="caution">
    <text evidence="2">The sequence shown here is derived from an EMBL/GenBank/DDBJ whole genome shotgun (WGS) entry which is preliminary data.</text>
</comment>
<evidence type="ECO:0000259" key="1">
    <source>
        <dbReference type="Pfam" id="PF01927"/>
    </source>
</evidence>
<name>A0A8K0K498_LADFU</name>
<protein>
    <recommendedName>
        <fullName evidence="1">Mut7-C RNAse domain-containing protein</fullName>
    </recommendedName>
</protein>
<reference evidence="2" key="2">
    <citation type="submission" date="2017-10" db="EMBL/GenBank/DDBJ databases">
        <title>Ladona fulva Genome sequencing and assembly.</title>
        <authorList>
            <person name="Murali S."/>
            <person name="Richards S."/>
            <person name="Bandaranaike D."/>
            <person name="Bellair M."/>
            <person name="Blankenburg K."/>
            <person name="Chao H."/>
            <person name="Dinh H."/>
            <person name="Doddapaneni H."/>
            <person name="Dugan-Rocha S."/>
            <person name="Elkadiri S."/>
            <person name="Gnanaolivu R."/>
            <person name="Hernandez B."/>
            <person name="Skinner E."/>
            <person name="Javaid M."/>
            <person name="Lee S."/>
            <person name="Li M."/>
            <person name="Ming W."/>
            <person name="Munidasa M."/>
            <person name="Muniz J."/>
            <person name="Nguyen L."/>
            <person name="Hughes D."/>
            <person name="Osuji N."/>
            <person name="Pu L.-L."/>
            <person name="Puazo M."/>
            <person name="Qu C."/>
            <person name="Quiroz J."/>
            <person name="Raj R."/>
            <person name="Weissenberger G."/>
            <person name="Xin Y."/>
            <person name="Zou X."/>
            <person name="Han Y."/>
            <person name="Worley K."/>
            <person name="Muzny D."/>
            <person name="Gibbs R."/>
        </authorList>
    </citation>
    <scope>NUCLEOTIDE SEQUENCE</scope>
    <source>
        <strain evidence="2">Sampled in the wild</strain>
    </source>
</reference>
<dbReference type="InterPro" id="IPR002782">
    <property type="entry name" value="Mut7-C_RNAse_dom"/>
</dbReference>
<sequence>MTLFSALDAYCLLEIYQFFKDSCLNQGIAFNEVVNATLRGSKPCHAKPSKKQRKRNNQSYIAKSLKCVESQEQQKSDYPPSLPQSFKMVCDAMIQGLGRKLRSCGINTWILQNCDDADVCLKIALRDKRIILTRGSNYHKICNGDMFVEVHNSLMRKIVGRFSDIPTLSFGDMHLEDHTDGARGFSADLGKKWVKNNHLRELKEVTDKTFKGVKIKFERIPVPLLSKIEYFYICEKCGKVYWDGGHWQRELCKKREANLLK</sequence>
<organism evidence="2 3">
    <name type="scientific">Ladona fulva</name>
    <name type="common">Scarce chaser dragonfly</name>
    <name type="synonym">Libellula fulva</name>
    <dbReference type="NCBI Taxonomy" id="123851"/>
    <lineage>
        <taxon>Eukaryota</taxon>
        <taxon>Metazoa</taxon>
        <taxon>Ecdysozoa</taxon>
        <taxon>Arthropoda</taxon>
        <taxon>Hexapoda</taxon>
        <taxon>Insecta</taxon>
        <taxon>Pterygota</taxon>
        <taxon>Palaeoptera</taxon>
        <taxon>Odonata</taxon>
        <taxon>Epiprocta</taxon>
        <taxon>Anisoptera</taxon>
        <taxon>Libelluloidea</taxon>
        <taxon>Libellulidae</taxon>
        <taxon>Ladona</taxon>
    </lineage>
</organism>
<dbReference type="Proteomes" id="UP000792457">
    <property type="component" value="Unassembled WGS sequence"/>
</dbReference>
<dbReference type="OrthoDB" id="18193at2759"/>
<feature type="domain" description="Mut7-C RNAse" evidence="1">
    <location>
        <begin position="87"/>
        <end position="140"/>
    </location>
</feature>
<dbReference type="AlphaFoldDB" id="A0A8K0K498"/>
<dbReference type="PANTHER" id="PTHR47765:SF2">
    <property type="entry name" value="EXONUCLEASE MUT-7 HOMOLOG"/>
    <property type="match status" value="1"/>
</dbReference>
<evidence type="ECO:0000313" key="3">
    <source>
        <dbReference type="Proteomes" id="UP000792457"/>
    </source>
</evidence>
<dbReference type="PANTHER" id="PTHR47765">
    <property type="entry name" value="3'-5' EXONUCLEASE DOMAIN-CONTAINING PROTEIN"/>
    <property type="match status" value="1"/>
</dbReference>
<feature type="domain" description="Mut7-C RNAse" evidence="1">
    <location>
        <begin position="218"/>
        <end position="249"/>
    </location>
</feature>
<dbReference type="InterPro" id="IPR052408">
    <property type="entry name" value="Exonuclease_MUT-7-like"/>
</dbReference>
<proteinExistence type="predicted"/>
<dbReference type="Pfam" id="PF01927">
    <property type="entry name" value="Mut7-C"/>
    <property type="match status" value="2"/>
</dbReference>
<dbReference type="EMBL" id="KZ308322">
    <property type="protein sequence ID" value="KAG8227412.1"/>
    <property type="molecule type" value="Genomic_DNA"/>
</dbReference>